<dbReference type="Pfam" id="PF05069">
    <property type="entry name" value="Phage_tail_S"/>
    <property type="match status" value="1"/>
</dbReference>
<dbReference type="RefSeq" id="WP_316787575.1">
    <property type="nucleotide sequence ID" value="NZ_CP053540.1"/>
</dbReference>
<gene>
    <name evidence="2" type="ORF">HNI00_16120</name>
</gene>
<accession>A0AA96Y5L6</accession>
<evidence type="ECO:0000256" key="1">
    <source>
        <dbReference type="SAM" id="MobiDB-lite"/>
    </source>
</evidence>
<dbReference type="KEGG" id="tog:HNI00_16120"/>
<dbReference type="EMBL" id="CP053540">
    <property type="protein sequence ID" value="WOB44505.1"/>
    <property type="molecule type" value="Genomic_DNA"/>
</dbReference>
<feature type="compositionally biased region" description="Polar residues" evidence="1">
    <location>
        <begin position="82"/>
        <end position="92"/>
    </location>
</feature>
<organism evidence="2">
    <name type="scientific">Thermoleptolyngbya oregonensis NK1-22</name>
    <dbReference type="NCBI Taxonomy" id="2547457"/>
    <lineage>
        <taxon>Bacteria</taxon>
        <taxon>Bacillati</taxon>
        <taxon>Cyanobacteriota</taxon>
        <taxon>Cyanophyceae</taxon>
        <taxon>Oculatellales</taxon>
        <taxon>Oculatellaceae</taxon>
        <taxon>Thermoleptolyngbya</taxon>
    </lineage>
</organism>
<sequence>MANLEVNLDRLTSDTILRAAALRLDRAAKTTIYRAWANYLEGEIVSAFAAERAPNGQAWDALKPATVRRKRNRKTSPRSKNKILQDTGTLIA</sequence>
<proteinExistence type="predicted"/>
<feature type="compositionally biased region" description="Basic residues" evidence="1">
    <location>
        <begin position="68"/>
        <end position="81"/>
    </location>
</feature>
<feature type="region of interest" description="Disordered" evidence="1">
    <location>
        <begin position="68"/>
        <end position="92"/>
    </location>
</feature>
<evidence type="ECO:0000313" key="2">
    <source>
        <dbReference type="EMBL" id="WOB44505.1"/>
    </source>
</evidence>
<reference evidence="2" key="1">
    <citation type="submission" date="2020-05" db="EMBL/GenBank/DDBJ databases">
        <authorList>
            <person name="Zhu T."/>
            <person name="Keshari N."/>
            <person name="Lu X."/>
        </authorList>
    </citation>
    <scope>NUCLEOTIDE SEQUENCE</scope>
    <source>
        <strain evidence="2">NK1-22</strain>
    </source>
</reference>
<name>A0AA96Y5L6_9CYAN</name>
<dbReference type="AlphaFoldDB" id="A0AA96Y5L6"/>
<protein>
    <submittedName>
        <fullName evidence="2">Uncharacterized protein</fullName>
    </submittedName>
</protein>
<dbReference type="InterPro" id="IPR006522">
    <property type="entry name" value="Phage_virion_morphogenesis"/>
</dbReference>